<accession>A0A6J5KU53</accession>
<dbReference type="EMBL" id="LR796181">
    <property type="protein sequence ID" value="CAB4124417.1"/>
    <property type="molecule type" value="Genomic_DNA"/>
</dbReference>
<protein>
    <submittedName>
        <fullName evidence="1">Uncharacterized protein</fullName>
    </submittedName>
</protein>
<dbReference type="EMBL" id="LR798291">
    <property type="protein sequence ID" value="CAB5220696.1"/>
    <property type="molecule type" value="Genomic_DNA"/>
</dbReference>
<evidence type="ECO:0000313" key="2">
    <source>
        <dbReference type="EMBL" id="CAB5220696.1"/>
    </source>
</evidence>
<reference evidence="1" key="1">
    <citation type="submission" date="2020-04" db="EMBL/GenBank/DDBJ databases">
        <authorList>
            <person name="Chiriac C."/>
            <person name="Salcher M."/>
            <person name="Ghai R."/>
            <person name="Kavagutti S V."/>
        </authorList>
    </citation>
    <scope>NUCLEOTIDE SEQUENCE</scope>
</reference>
<evidence type="ECO:0000313" key="1">
    <source>
        <dbReference type="EMBL" id="CAB4124417.1"/>
    </source>
</evidence>
<name>A0A6J5KU53_9CAUD</name>
<proteinExistence type="predicted"/>
<organism evidence="1">
    <name type="scientific">uncultured Caudovirales phage</name>
    <dbReference type="NCBI Taxonomy" id="2100421"/>
    <lineage>
        <taxon>Viruses</taxon>
        <taxon>Duplodnaviria</taxon>
        <taxon>Heunggongvirae</taxon>
        <taxon>Uroviricota</taxon>
        <taxon>Caudoviricetes</taxon>
        <taxon>Peduoviridae</taxon>
        <taxon>Maltschvirus</taxon>
        <taxon>Maltschvirus maltsch</taxon>
    </lineage>
</organism>
<gene>
    <name evidence="2" type="ORF">UFOVP246_25</name>
    <name evidence="1" type="ORF">UFOVP59_7</name>
</gene>
<sequence length="170" mass="19243">MSLHKETTSSKFKVGDKVVITNDSSWHNLYVGNCYTLSQKSSSSFGDNCWIIVAGGVNRYIIEDDFCKLEEAPQSGPYKITIADKPQKEVSPTNNPQKIKSDGKDSAYYNFPTDCTTLNDLIEYKNMSFAHGNIFKAAYRLGHKDGISLEYDLNKIIYYAERMLKQLKGK</sequence>